<dbReference type="EMBL" id="PEWP01000045">
    <property type="protein sequence ID" value="PIU46537.1"/>
    <property type="molecule type" value="Genomic_DNA"/>
</dbReference>
<dbReference type="Pfam" id="PF04402">
    <property type="entry name" value="SIMPL"/>
    <property type="match status" value="1"/>
</dbReference>
<proteinExistence type="predicted"/>
<gene>
    <name evidence="2" type="ORF">COS93_02275</name>
</gene>
<accession>A0A2M6Z2J2</accession>
<dbReference type="Gene3D" id="3.30.70.2970">
    <property type="entry name" value="Protein of unknown function (DUF541), domain 2"/>
    <property type="match status" value="1"/>
</dbReference>
<keyword evidence="1" id="KW-0812">Transmembrane</keyword>
<dbReference type="InterPro" id="IPR052022">
    <property type="entry name" value="26kDa_periplasmic_antigen"/>
</dbReference>
<evidence type="ECO:0008006" key="4">
    <source>
        <dbReference type="Google" id="ProtNLM"/>
    </source>
</evidence>
<evidence type="ECO:0000256" key="1">
    <source>
        <dbReference type="SAM" id="Phobius"/>
    </source>
</evidence>
<name>A0A2M6Z2J2_9BACT</name>
<evidence type="ECO:0000313" key="3">
    <source>
        <dbReference type="Proteomes" id="UP000228777"/>
    </source>
</evidence>
<evidence type="ECO:0000313" key="2">
    <source>
        <dbReference type="EMBL" id="PIU46537.1"/>
    </source>
</evidence>
<dbReference type="PANTHER" id="PTHR34387">
    <property type="entry name" value="SLR1258 PROTEIN"/>
    <property type="match status" value="1"/>
</dbReference>
<comment type="caution">
    <text evidence="2">The sequence shown here is derived from an EMBL/GenBank/DDBJ whole genome shotgun (WGS) entry which is preliminary data.</text>
</comment>
<reference evidence="3" key="1">
    <citation type="submission" date="2017-09" db="EMBL/GenBank/DDBJ databases">
        <title>Depth-based differentiation of microbial function through sediment-hosted aquifers and enrichment of novel symbionts in the deep terrestrial subsurface.</title>
        <authorList>
            <person name="Probst A.J."/>
            <person name="Ladd B."/>
            <person name="Jarett J.K."/>
            <person name="Geller-Mcgrath D.E."/>
            <person name="Sieber C.M.K."/>
            <person name="Emerson J.B."/>
            <person name="Anantharaman K."/>
            <person name="Thomas B.C."/>
            <person name="Malmstrom R."/>
            <person name="Stieglmeier M."/>
            <person name="Klingl A."/>
            <person name="Woyke T."/>
            <person name="Ryan C.M."/>
            <person name="Banfield J.F."/>
        </authorList>
    </citation>
    <scope>NUCLEOTIDE SEQUENCE [LARGE SCALE GENOMIC DNA]</scope>
</reference>
<dbReference type="Proteomes" id="UP000228777">
    <property type="component" value="Unassembled WGS sequence"/>
</dbReference>
<dbReference type="AlphaFoldDB" id="A0A2M6Z2J2"/>
<organism evidence="2 3">
    <name type="scientific">bacterium (Candidatus Gribaldobacteria) CG07_land_8_20_14_0_80_33_18</name>
    <dbReference type="NCBI Taxonomy" id="2014272"/>
    <lineage>
        <taxon>Bacteria</taxon>
        <taxon>Candidatus Gribaldobacteria</taxon>
    </lineage>
</organism>
<sequence>MDFKDLQFKNLKFVFGILAILFLAVVTVWFGVGISNKFKENKFIGKEAETKNTISVSGSGEIYAKPDLALIDFSVVTEKKTVDEAMAENTKKMNSMIEKIKSQGVEEKDLKTTNFSIDPRYEWLKVEILEGKRILVGYEVNQTLQVKIRDLTKIGNIIQVATDAGANQVGDLQFTIDKQDELKSQTRKEAVEKATAKAKEIAKQLGVKLVKITNFSESEVVPIPRPYSMEKAAGGGEVEALQIQTGENKIEVTVTITYEIE</sequence>
<keyword evidence="1" id="KW-0472">Membrane</keyword>
<dbReference type="PANTHER" id="PTHR34387:SF2">
    <property type="entry name" value="SLR1258 PROTEIN"/>
    <property type="match status" value="1"/>
</dbReference>
<dbReference type="InterPro" id="IPR007497">
    <property type="entry name" value="SIMPL/DUF541"/>
</dbReference>
<keyword evidence="1" id="KW-1133">Transmembrane helix</keyword>
<protein>
    <recommendedName>
        <fullName evidence="4">SIMPL domain-containing protein</fullName>
    </recommendedName>
</protein>
<dbReference type="GO" id="GO:0006974">
    <property type="term" value="P:DNA damage response"/>
    <property type="evidence" value="ECO:0007669"/>
    <property type="project" value="TreeGrafter"/>
</dbReference>
<dbReference type="Gene3D" id="3.30.110.170">
    <property type="entry name" value="Protein of unknown function (DUF541), domain 1"/>
    <property type="match status" value="1"/>
</dbReference>
<feature type="transmembrane region" description="Helical" evidence="1">
    <location>
        <begin position="13"/>
        <end position="32"/>
    </location>
</feature>